<keyword evidence="4" id="KW-1185">Reference proteome</keyword>
<dbReference type="Pfam" id="PF01764">
    <property type="entry name" value="Lipase_3"/>
    <property type="match status" value="1"/>
</dbReference>
<dbReference type="CDD" id="cd00519">
    <property type="entry name" value="Lipase_3"/>
    <property type="match status" value="1"/>
</dbReference>
<dbReference type="eggNOG" id="KOG4569">
    <property type="taxonomic scope" value="Eukaryota"/>
</dbReference>
<accession>Q237S3</accession>
<feature type="chain" id="PRO_5004201674" evidence="1">
    <location>
        <begin position="19"/>
        <end position="288"/>
    </location>
</feature>
<dbReference type="PANTHER" id="PTHR45856:SF25">
    <property type="entry name" value="FUNGAL LIPASE-LIKE DOMAIN-CONTAINING PROTEIN"/>
    <property type="match status" value="1"/>
</dbReference>
<sequence length="288" mass="32974">MKSIFLLIISLLLASCSQFQYNETLAQDLAGFSLASYCNPKYLQQWNCGSACKKNPNGLTDFSYLYNKTLKASGYIGYSAHHDAIIVVFRGTVPWLIQNWIADLNTIKIQYPFCENCYVHKGFYKQFNQLKSQLIQSFTEIRQKYPSSKIFVTGHSLGAAMSFHSMPIIFELNGNKPIDAFYNYGSPRVGNEAYATWFNLQNFALQYGRINNAADPVPHLPPILFPFQFYHTNHEIFYTSFIEDGNKYEQCLDAEHKLCANSKIIAASVRDHLSYFGWNWATSILTCQ</sequence>
<protein>
    <submittedName>
        <fullName evidence="3">Lipase family protein</fullName>
    </submittedName>
</protein>
<dbReference type="Gene3D" id="3.40.50.1820">
    <property type="entry name" value="alpha/beta hydrolase"/>
    <property type="match status" value="1"/>
</dbReference>
<dbReference type="RefSeq" id="XP_001012913.1">
    <property type="nucleotide sequence ID" value="XM_001012913.3"/>
</dbReference>
<evidence type="ECO:0000313" key="3">
    <source>
        <dbReference type="EMBL" id="EAR92668.1"/>
    </source>
</evidence>
<dbReference type="GO" id="GO:0006629">
    <property type="term" value="P:lipid metabolic process"/>
    <property type="evidence" value="ECO:0007669"/>
    <property type="project" value="InterPro"/>
</dbReference>
<dbReference type="GeneID" id="7825112"/>
<dbReference type="KEGG" id="tet:TTHERM_00320130"/>
<feature type="domain" description="Fungal lipase-type" evidence="2">
    <location>
        <begin position="86"/>
        <end position="223"/>
    </location>
</feature>
<dbReference type="EMBL" id="GG662743">
    <property type="protein sequence ID" value="EAR92668.1"/>
    <property type="molecule type" value="Genomic_DNA"/>
</dbReference>
<dbReference type="Proteomes" id="UP000009168">
    <property type="component" value="Unassembled WGS sequence"/>
</dbReference>
<dbReference type="InterPro" id="IPR029058">
    <property type="entry name" value="AB_hydrolase_fold"/>
</dbReference>
<dbReference type="InParanoid" id="Q237S3"/>
<evidence type="ECO:0000256" key="1">
    <source>
        <dbReference type="SAM" id="SignalP"/>
    </source>
</evidence>
<keyword evidence="1" id="KW-0732">Signal</keyword>
<dbReference type="SUPFAM" id="SSF53474">
    <property type="entry name" value="alpha/beta-Hydrolases"/>
    <property type="match status" value="1"/>
</dbReference>
<dbReference type="PANTHER" id="PTHR45856">
    <property type="entry name" value="ALPHA/BETA-HYDROLASES SUPERFAMILY PROTEIN"/>
    <property type="match status" value="1"/>
</dbReference>
<dbReference type="InterPro" id="IPR002921">
    <property type="entry name" value="Fungal_lipase-type"/>
</dbReference>
<evidence type="ECO:0000259" key="2">
    <source>
        <dbReference type="Pfam" id="PF01764"/>
    </source>
</evidence>
<feature type="signal peptide" evidence="1">
    <location>
        <begin position="1"/>
        <end position="18"/>
    </location>
</feature>
<dbReference type="PROSITE" id="PS51257">
    <property type="entry name" value="PROKAR_LIPOPROTEIN"/>
    <property type="match status" value="1"/>
</dbReference>
<dbReference type="AlphaFoldDB" id="Q237S3"/>
<dbReference type="HOGENOM" id="CLU_032957_5_0_1"/>
<reference evidence="4" key="1">
    <citation type="journal article" date="2006" name="PLoS Biol.">
        <title>Macronuclear genome sequence of the ciliate Tetrahymena thermophila, a model eukaryote.</title>
        <authorList>
            <person name="Eisen J.A."/>
            <person name="Coyne R.S."/>
            <person name="Wu M."/>
            <person name="Wu D."/>
            <person name="Thiagarajan M."/>
            <person name="Wortman J.R."/>
            <person name="Badger J.H."/>
            <person name="Ren Q."/>
            <person name="Amedeo P."/>
            <person name="Jones K.M."/>
            <person name="Tallon L.J."/>
            <person name="Delcher A.L."/>
            <person name="Salzberg S.L."/>
            <person name="Silva J.C."/>
            <person name="Haas B.J."/>
            <person name="Majoros W.H."/>
            <person name="Farzad M."/>
            <person name="Carlton J.M."/>
            <person name="Smith R.K. Jr."/>
            <person name="Garg J."/>
            <person name="Pearlman R.E."/>
            <person name="Karrer K.M."/>
            <person name="Sun L."/>
            <person name="Manning G."/>
            <person name="Elde N.C."/>
            <person name="Turkewitz A.P."/>
            <person name="Asai D.J."/>
            <person name="Wilkes D.E."/>
            <person name="Wang Y."/>
            <person name="Cai H."/>
            <person name="Collins K."/>
            <person name="Stewart B.A."/>
            <person name="Lee S.R."/>
            <person name="Wilamowska K."/>
            <person name="Weinberg Z."/>
            <person name="Ruzzo W.L."/>
            <person name="Wloga D."/>
            <person name="Gaertig J."/>
            <person name="Frankel J."/>
            <person name="Tsao C.-C."/>
            <person name="Gorovsky M.A."/>
            <person name="Keeling P.J."/>
            <person name="Waller R.F."/>
            <person name="Patron N.J."/>
            <person name="Cherry J.M."/>
            <person name="Stover N.A."/>
            <person name="Krieger C.J."/>
            <person name="del Toro C."/>
            <person name="Ryder H.F."/>
            <person name="Williamson S.C."/>
            <person name="Barbeau R.A."/>
            <person name="Hamilton E.P."/>
            <person name="Orias E."/>
        </authorList>
    </citation>
    <scope>NUCLEOTIDE SEQUENCE [LARGE SCALE GENOMIC DNA]</scope>
    <source>
        <strain evidence="4">SB210</strain>
    </source>
</reference>
<dbReference type="InterPro" id="IPR051218">
    <property type="entry name" value="Sec_MonoDiacylglyc_Lipase"/>
</dbReference>
<dbReference type="OrthoDB" id="424277at2759"/>
<organism evidence="3 4">
    <name type="scientific">Tetrahymena thermophila (strain SB210)</name>
    <dbReference type="NCBI Taxonomy" id="312017"/>
    <lineage>
        <taxon>Eukaryota</taxon>
        <taxon>Sar</taxon>
        <taxon>Alveolata</taxon>
        <taxon>Ciliophora</taxon>
        <taxon>Intramacronucleata</taxon>
        <taxon>Oligohymenophorea</taxon>
        <taxon>Hymenostomatida</taxon>
        <taxon>Tetrahymenina</taxon>
        <taxon>Tetrahymenidae</taxon>
        <taxon>Tetrahymena</taxon>
    </lineage>
</organism>
<name>Q237S3_TETTS</name>
<dbReference type="OMA" id="ETVFEYH"/>
<evidence type="ECO:0000313" key="4">
    <source>
        <dbReference type="Proteomes" id="UP000009168"/>
    </source>
</evidence>
<dbReference type="ESTHER" id="tetts-q237s3">
    <property type="family name" value="Lipase_3"/>
</dbReference>
<proteinExistence type="predicted"/>
<gene>
    <name evidence="3" type="ORF">TTHERM_00320130</name>
</gene>